<protein>
    <submittedName>
        <fullName evidence="3">Dehydrogenase</fullName>
    </submittedName>
</protein>
<dbReference type="InterPro" id="IPR000683">
    <property type="entry name" value="Gfo/Idh/MocA-like_OxRdtase_N"/>
</dbReference>
<accession>H8G8V2</accession>
<gene>
    <name evidence="3" type="ORF">SacazDRAFT_02574</name>
</gene>
<dbReference type="Pfam" id="PF01408">
    <property type="entry name" value="GFO_IDH_MocA"/>
    <property type="match status" value="1"/>
</dbReference>
<evidence type="ECO:0000259" key="2">
    <source>
        <dbReference type="Pfam" id="PF01408"/>
    </source>
</evidence>
<dbReference type="Gene3D" id="3.30.360.10">
    <property type="entry name" value="Dihydrodipicolinate Reductase, domain 2"/>
    <property type="match status" value="1"/>
</dbReference>
<dbReference type="RefSeq" id="WP_005442118.1">
    <property type="nucleotide sequence ID" value="NZ_CM001466.1"/>
</dbReference>
<dbReference type="Proteomes" id="UP000004705">
    <property type="component" value="Chromosome"/>
</dbReference>
<dbReference type="PANTHER" id="PTHR43818:SF11">
    <property type="entry name" value="BCDNA.GH03377"/>
    <property type="match status" value="1"/>
</dbReference>
<keyword evidence="1" id="KW-0560">Oxidoreductase</keyword>
<keyword evidence="4" id="KW-1185">Reference proteome</keyword>
<dbReference type="InterPro" id="IPR050463">
    <property type="entry name" value="Gfo/Idh/MocA_oxidrdct_glycsds"/>
</dbReference>
<dbReference type="HOGENOM" id="CLU_081768_0_0_11"/>
<dbReference type="InterPro" id="IPR036291">
    <property type="entry name" value="NAD(P)-bd_dom_sf"/>
</dbReference>
<evidence type="ECO:0000313" key="4">
    <source>
        <dbReference type="Proteomes" id="UP000004705"/>
    </source>
</evidence>
<evidence type="ECO:0000256" key="1">
    <source>
        <dbReference type="ARBA" id="ARBA00023002"/>
    </source>
</evidence>
<dbReference type="EMBL" id="CM001466">
    <property type="protein sequence ID" value="EHY89468.1"/>
    <property type="molecule type" value="Genomic_DNA"/>
</dbReference>
<dbReference type="SUPFAM" id="SSF55347">
    <property type="entry name" value="Glyceraldehyde-3-phosphate dehydrogenase-like, C-terminal domain"/>
    <property type="match status" value="1"/>
</dbReference>
<name>H8G8V2_9PSEU</name>
<feature type="domain" description="Gfo/Idh/MocA-like oxidoreductase N-terminal" evidence="2">
    <location>
        <begin position="11"/>
        <end position="126"/>
    </location>
</feature>
<dbReference type="GO" id="GO:0000166">
    <property type="term" value="F:nucleotide binding"/>
    <property type="evidence" value="ECO:0007669"/>
    <property type="project" value="InterPro"/>
</dbReference>
<sequence>MDTVEPVNSQLRVGLVGAGSWARRVHAPGVADHPATTLSAVWTRRPEVAAALADEYDATACDTFDELLDSVDAVAFAVPPTVQGDLAVTAAEAGKHLILEKPLAADVAQAERIARAVSESDVVALMVLTLRYTMRTRDWLAGIAETGGWTGASARWLSGALLGDQYGKAAWRHEIGSLGDIGPHVLDLVDAALGPITDVVSARRNAGDLWHILLEHDGGATSSVALASRLPVRPTAVEFAVYGEHGLRVLGREHNGGPESFTALLDDFAAMVDSGMREHPCDVHRGVHLQRVLELCRARAALD</sequence>
<dbReference type="GO" id="GO:0016491">
    <property type="term" value="F:oxidoreductase activity"/>
    <property type="evidence" value="ECO:0007669"/>
    <property type="project" value="UniProtKB-KW"/>
</dbReference>
<dbReference type="Gene3D" id="3.40.50.720">
    <property type="entry name" value="NAD(P)-binding Rossmann-like Domain"/>
    <property type="match status" value="1"/>
</dbReference>
<dbReference type="SUPFAM" id="SSF51735">
    <property type="entry name" value="NAD(P)-binding Rossmann-fold domains"/>
    <property type="match status" value="1"/>
</dbReference>
<proteinExistence type="predicted"/>
<evidence type="ECO:0000313" key="3">
    <source>
        <dbReference type="EMBL" id="EHY89468.1"/>
    </source>
</evidence>
<dbReference type="AlphaFoldDB" id="H8G8V2"/>
<dbReference type="PANTHER" id="PTHR43818">
    <property type="entry name" value="BCDNA.GH03377"/>
    <property type="match status" value="1"/>
</dbReference>
<reference evidence="3 4" key="1">
    <citation type="journal article" date="2012" name="Stand. Genomic Sci.">
        <title>Genome sequence of the soil bacterium Saccharomonospora azurea type strain (NA-128(T)).</title>
        <authorList>
            <person name="Klenk H.P."/>
            <person name="Held B."/>
            <person name="Lucas S."/>
            <person name="Lapidus A."/>
            <person name="Copeland A."/>
            <person name="Hammon N."/>
            <person name="Pitluck S."/>
            <person name="Goodwin L.A."/>
            <person name="Han C."/>
            <person name="Tapia R."/>
            <person name="Brambilla E.M."/>
            <person name="Potter G."/>
            <person name="Land M."/>
            <person name="Ivanova N."/>
            <person name="Rohde M."/>
            <person name="Goker M."/>
            <person name="Detter J.C."/>
            <person name="Kyrpides N.C."/>
            <person name="Woyke T."/>
        </authorList>
    </citation>
    <scope>NUCLEOTIDE SEQUENCE [LARGE SCALE GENOMIC DNA]</scope>
    <source>
        <strain evidence="3 4">NA-128</strain>
    </source>
</reference>
<organism evidence="3 4">
    <name type="scientific">Saccharomonospora azurea NA-128</name>
    <dbReference type="NCBI Taxonomy" id="882081"/>
    <lineage>
        <taxon>Bacteria</taxon>
        <taxon>Bacillati</taxon>
        <taxon>Actinomycetota</taxon>
        <taxon>Actinomycetes</taxon>
        <taxon>Pseudonocardiales</taxon>
        <taxon>Pseudonocardiaceae</taxon>
        <taxon>Saccharomonospora</taxon>
    </lineage>
</organism>